<accession>A0A7S8MWR5</accession>
<evidence type="ECO:0000256" key="6">
    <source>
        <dbReference type="ARBA" id="ARBA00022884"/>
    </source>
</evidence>
<dbReference type="PROSITE" id="PS00648">
    <property type="entry name" value="RIBONUCLEASE_P"/>
    <property type="match status" value="1"/>
</dbReference>
<dbReference type="AlphaFoldDB" id="A0A7S8MWR5"/>
<dbReference type="InterPro" id="IPR000100">
    <property type="entry name" value="RNase_P"/>
</dbReference>
<reference evidence="9 10" key="1">
    <citation type="submission" date="2020-11" db="EMBL/GenBank/DDBJ databases">
        <title>Amino acid is mineralized and recycled by bacteria in oceanic microbiome.</title>
        <authorList>
            <person name="Zheng L.Y."/>
        </authorList>
    </citation>
    <scope>NUCLEOTIDE SEQUENCE [LARGE SCALE GENOMIC DNA]</scope>
    <source>
        <strain evidence="9 10">A32-1</strain>
    </source>
</reference>
<keyword evidence="2 7" id="KW-0819">tRNA processing</keyword>
<proteinExistence type="inferred from homology"/>
<dbReference type="Gene3D" id="3.30.230.10">
    <property type="match status" value="1"/>
</dbReference>
<protein>
    <recommendedName>
        <fullName evidence="7 8">Ribonuclease P protein component</fullName>
        <shortName evidence="7">RNase P protein</shortName>
        <shortName evidence="7">RNaseP protein</shortName>
        <ecNumber evidence="7 8">3.1.26.5</ecNumber>
    </recommendedName>
    <alternativeName>
        <fullName evidence="7">Protein C5</fullName>
    </alternativeName>
</protein>
<keyword evidence="10" id="KW-1185">Reference proteome</keyword>
<dbReference type="KEGG" id="msf:IT882_16110"/>
<dbReference type="PANTHER" id="PTHR33992:SF1">
    <property type="entry name" value="RIBONUCLEASE P PROTEIN COMPONENT"/>
    <property type="match status" value="1"/>
</dbReference>
<dbReference type="RefSeq" id="WP_195692641.1">
    <property type="nucleotide sequence ID" value="NZ_CP064760.1"/>
</dbReference>
<keyword evidence="5 7" id="KW-0378">Hydrolase</keyword>
<dbReference type="InterPro" id="IPR020539">
    <property type="entry name" value="RNase_P_CS"/>
</dbReference>
<dbReference type="InterPro" id="IPR020568">
    <property type="entry name" value="Ribosomal_Su5_D2-typ_SF"/>
</dbReference>
<dbReference type="InterPro" id="IPR014721">
    <property type="entry name" value="Ribsml_uS5_D2-typ_fold_subgr"/>
</dbReference>
<keyword evidence="6 7" id="KW-0694">RNA-binding</keyword>
<dbReference type="EMBL" id="CP064760">
    <property type="protein sequence ID" value="QPE04614.1"/>
    <property type="molecule type" value="Genomic_DNA"/>
</dbReference>
<organism evidence="9 10">
    <name type="scientific">Microbacterium schleiferi</name>
    <dbReference type="NCBI Taxonomy" id="69362"/>
    <lineage>
        <taxon>Bacteria</taxon>
        <taxon>Bacillati</taxon>
        <taxon>Actinomycetota</taxon>
        <taxon>Actinomycetes</taxon>
        <taxon>Micrococcales</taxon>
        <taxon>Microbacteriaceae</taxon>
        <taxon>Microbacterium</taxon>
    </lineage>
</organism>
<dbReference type="GO" id="GO:0042781">
    <property type="term" value="F:3'-tRNA processing endoribonuclease activity"/>
    <property type="evidence" value="ECO:0007669"/>
    <property type="project" value="TreeGrafter"/>
</dbReference>
<dbReference type="GO" id="GO:0004526">
    <property type="term" value="F:ribonuclease P activity"/>
    <property type="evidence" value="ECO:0007669"/>
    <property type="project" value="UniProtKB-UniRule"/>
</dbReference>
<sequence>MLARAHRITRGADYRSVVRRGRRCVAAHVMSYTTVSADAGPSRFGFIVSKQVGSAVTRNTVRRRLKAISAGLVDEIRPGSQVVIRALPAAAEAPYDILAGELTRCLTGERR</sequence>
<dbReference type="Pfam" id="PF00825">
    <property type="entry name" value="Ribonuclease_P"/>
    <property type="match status" value="1"/>
</dbReference>
<dbReference type="GO" id="GO:0000049">
    <property type="term" value="F:tRNA binding"/>
    <property type="evidence" value="ECO:0007669"/>
    <property type="project" value="UniProtKB-UniRule"/>
</dbReference>
<dbReference type="HAMAP" id="MF_00227">
    <property type="entry name" value="RNase_P"/>
    <property type="match status" value="1"/>
</dbReference>
<keyword evidence="4 7" id="KW-0255">Endonuclease</keyword>
<keyword evidence="3 7" id="KW-0540">Nuclease</keyword>
<dbReference type="Proteomes" id="UP000594480">
    <property type="component" value="Chromosome"/>
</dbReference>
<dbReference type="PANTHER" id="PTHR33992">
    <property type="entry name" value="RIBONUCLEASE P PROTEIN COMPONENT"/>
    <property type="match status" value="1"/>
</dbReference>
<dbReference type="NCBIfam" id="TIGR00188">
    <property type="entry name" value="rnpA"/>
    <property type="match status" value="1"/>
</dbReference>
<comment type="subunit">
    <text evidence="7">Consists of a catalytic RNA component (M1 or rnpB) and a protein subunit.</text>
</comment>
<evidence type="ECO:0000256" key="4">
    <source>
        <dbReference type="ARBA" id="ARBA00022759"/>
    </source>
</evidence>
<evidence type="ECO:0000313" key="9">
    <source>
        <dbReference type="EMBL" id="QPE04614.1"/>
    </source>
</evidence>
<evidence type="ECO:0000313" key="10">
    <source>
        <dbReference type="Proteomes" id="UP000594480"/>
    </source>
</evidence>
<comment type="similarity">
    <text evidence="7">Belongs to the RnpA family.</text>
</comment>
<dbReference type="GO" id="GO:0001682">
    <property type="term" value="P:tRNA 5'-leader removal"/>
    <property type="evidence" value="ECO:0007669"/>
    <property type="project" value="UniProtKB-UniRule"/>
</dbReference>
<dbReference type="GO" id="GO:0030677">
    <property type="term" value="C:ribonuclease P complex"/>
    <property type="evidence" value="ECO:0007669"/>
    <property type="project" value="TreeGrafter"/>
</dbReference>
<evidence type="ECO:0000256" key="7">
    <source>
        <dbReference type="HAMAP-Rule" id="MF_00227"/>
    </source>
</evidence>
<evidence type="ECO:0000256" key="1">
    <source>
        <dbReference type="ARBA" id="ARBA00002663"/>
    </source>
</evidence>
<comment type="catalytic activity">
    <reaction evidence="7">
        <text>Endonucleolytic cleavage of RNA, removing 5'-extranucleotides from tRNA precursor.</text>
        <dbReference type="EC" id="3.1.26.5"/>
    </reaction>
</comment>
<evidence type="ECO:0000256" key="8">
    <source>
        <dbReference type="NCBIfam" id="TIGR00188"/>
    </source>
</evidence>
<comment type="function">
    <text evidence="1 7">RNaseP catalyzes the removal of the 5'-leader sequence from pre-tRNA to produce the mature 5'-terminus. It can also cleave other RNA substrates such as 4.5S RNA. The protein component plays an auxiliary but essential role in vivo by binding to the 5'-leader sequence and broadening the substrate specificity of the ribozyme.</text>
</comment>
<dbReference type="EC" id="3.1.26.5" evidence="7 8"/>
<evidence type="ECO:0000256" key="5">
    <source>
        <dbReference type="ARBA" id="ARBA00022801"/>
    </source>
</evidence>
<name>A0A7S8MWR5_9MICO</name>
<gene>
    <name evidence="7 9" type="primary">rnpA</name>
    <name evidence="9" type="ORF">IT882_16110</name>
</gene>
<evidence type="ECO:0000256" key="2">
    <source>
        <dbReference type="ARBA" id="ARBA00022694"/>
    </source>
</evidence>
<dbReference type="SUPFAM" id="SSF54211">
    <property type="entry name" value="Ribosomal protein S5 domain 2-like"/>
    <property type="match status" value="1"/>
</dbReference>
<evidence type="ECO:0000256" key="3">
    <source>
        <dbReference type="ARBA" id="ARBA00022722"/>
    </source>
</evidence>